<gene>
    <name evidence="1" type="ORF">GXM_05525</name>
</gene>
<dbReference type="AlphaFoldDB" id="A0A5P8W5L3"/>
<dbReference type="EMBL" id="CP045226">
    <property type="protein sequence ID" value="QFS48033.1"/>
    <property type="molecule type" value="Genomic_DNA"/>
</dbReference>
<protein>
    <submittedName>
        <fullName evidence="1">Uncharacterized protein</fullName>
    </submittedName>
</protein>
<dbReference type="Proteomes" id="UP000326678">
    <property type="component" value="Chromosome Gxm1"/>
</dbReference>
<dbReference type="KEGG" id="nsh:GXM_05525"/>
<organism evidence="1 2">
    <name type="scientific">Nostoc sphaeroides CCNUC1</name>
    <dbReference type="NCBI Taxonomy" id="2653204"/>
    <lineage>
        <taxon>Bacteria</taxon>
        <taxon>Bacillati</taxon>
        <taxon>Cyanobacteriota</taxon>
        <taxon>Cyanophyceae</taxon>
        <taxon>Nostocales</taxon>
        <taxon>Nostocaceae</taxon>
        <taxon>Nostoc</taxon>
    </lineage>
</organism>
<proteinExistence type="predicted"/>
<evidence type="ECO:0000313" key="2">
    <source>
        <dbReference type="Proteomes" id="UP000326678"/>
    </source>
</evidence>
<keyword evidence="2" id="KW-1185">Reference proteome</keyword>
<sequence>MSVIARPRHRFESEKLNQTRNTDFPLVLNLGCDQKKLNTFTLISIFL</sequence>
<accession>A0A5P8W5L3</accession>
<reference evidence="1 2" key="1">
    <citation type="submission" date="2019-10" db="EMBL/GenBank/DDBJ databases">
        <title>Genomic and transcriptomic insights into the perfect genentic adaptation of a filamentous nitrogen-fixing cyanobacterium to rice fields.</title>
        <authorList>
            <person name="Chen Z."/>
        </authorList>
    </citation>
    <scope>NUCLEOTIDE SEQUENCE [LARGE SCALE GENOMIC DNA]</scope>
    <source>
        <strain evidence="1">CCNUC1</strain>
    </source>
</reference>
<evidence type="ECO:0000313" key="1">
    <source>
        <dbReference type="EMBL" id="QFS48033.1"/>
    </source>
</evidence>
<name>A0A5P8W5L3_9NOSO</name>